<evidence type="ECO:0008006" key="4">
    <source>
        <dbReference type="Google" id="ProtNLM"/>
    </source>
</evidence>
<organism evidence="2 3">
    <name type="scientific">Streptomyces alfalfae</name>
    <dbReference type="NCBI Taxonomy" id="1642299"/>
    <lineage>
        <taxon>Bacteria</taxon>
        <taxon>Bacillati</taxon>
        <taxon>Actinomycetota</taxon>
        <taxon>Actinomycetes</taxon>
        <taxon>Kitasatosporales</taxon>
        <taxon>Streptomycetaceae</taxon>
        <taxon>Streptomyces</taxon>
    </lineage>
</organism>
<name>A0ABN4VZ98_9ACTN</name>
<evidence type="ECO:0000256" key="1">
    <source>
        <dbReference type="SAM" id="MobiDB-lite"/>
    </source>
</evidence>
<reference evidence="2 3" key="1">
    <citation type="submission" date="2016-05" db="EMBL/GenBank/DDBJ databases">
        <authorList>
            <person name="Gu J."/>
        </authorList>
    </citation>
    <scope>NUCLEOTIDE SEQUENCE [LARGE SCALE GENOMIC DNA]</scope>
    <source>
        <strain evidence="2 3">ACCC40021</strain>
    </source>
</reference>
<evidence type="ECO:0000313" key="2">
    <source>
        <dbReference type="EMBL" id="APY90269.1"/>
    </source>
</evidence>
<keyword evidence="3" id="KW-1185">Reference proteome</keyword>
<evidence type="ECO:0000313" key="3">
    <source>
        <dbReference type="Proteomes" id="UP000187191"/>
    </source>
</evidence>
<proteinExistence type="predicted"/>
<dbReference type="Proteomes" id="UP000187191">
    <property type="component" value="Chromosome"/>
</dbReference>
<dbReference type="EMBL" id="CP015588">
    <property type="protein sequence ID" value="APY90269.1"/>
    <property type="molecule type" value="Genomic_DNA"/>
</dbReference>
<dbReference type="RefSeq" id="WP_076688167.1">
    <property type="nucleotide sequence ID" value="NZ_CP015588.1"/>
</dbReference>
<feature type="region of interest" description="Disordered" evidence="1">
    <location>
        <begin position="1"/>
        <end position="84"/>
    </location>
</feature>
<sequence>MTLPRDKEEPEKRPVASSTASAPERTPEPDETWAIPTPGSTPLSKVRDKHPTDLPNCSKGNSSMRVPALFDAPTGPARSQTHRDPDAHELMSWCTWNSRRGDEITVSWKRYGSHPEKGTGAEQAKTYYEGFFSPSSGRREDVGVGEEALWVADDGTDASCLLDVRDVNLVVIVGVSGRAHPSGKCEELTTDLAGDALSAVPS</sequence>
<feature type="compositionally biased region" description="Basic and acidic residues" evidence="1">
    <location>
        <begin position="1"/>
        <end position="14"/>
    </location>
</feature>
<accession>A0ABN4VZ98</accession>
<gene>
    <name evidence="2" type="ORF">A7J05_35540</name>
</gene>
<protein>
    <recommendedName>
        <fullName evidence="4">DUF3558 domain-containing protein</fullName>
    </recommendedName>
</protein>